<name>A0A399J3M2_9RHOB</name>
<dbReference type="Proteomes" id="UP000265848">
    <property type="component" value="Unassembled WGS sequence"/>
</dbReference>
<sequence>MIIKRGKTFLLRRRVPSRYAAIEARTFVKLSLHTDSEMIAREKAARVWAELIDSWEARRAGADGDADAAWSAARDLAAARGFRFRQAEDVAKLPVDQLLSRVEAVPVRDGVPDPLEARAVLGGAQPPQMTISSALELYWSLAREKTLEKSPDQIRRWRNPHIKAINNLIGVIGDVPIDQISHDDMQDFREWWLDRIADDGIKPHSANKDFTYIATVLRTVASRKRLGFVPPVAGLAFKEGKPGTRPPYSTEWIRTRLLPGLAGLNADARRIVLSMVNTGMRLSEAAALHPHHIDLTANVPHVLIRGEGRQLKSHTSEREIPLAGVSLEALREGGLSRYHDKPGLSATINKFLSQNGLQETPDHTIYGLRHSFEDRLLTAGVDERVRRDLMGHALGRQRYGEGGGLPAKLAAVQLVAL</sequence>
<dbReference type="InterPro" id="IPR011010">
    <property type="entry name" value="DNA_brk_join_enz"/>
</dbReference>
<comment type="caution">
    <text evidence="7">The sequence shown here is derived from an EMBL/GenBank/DDBJ whole genome shotgun (WGS) entry which is preliminary data.</text>
</comment>
<dbReference type="Gene3D" id="1.10.443.10">
    <property type="entry name" value="Intergrase catalytic core"/>
    <property type="match status" value="1"/>
</dbReference>
<dbReference type="InterPro" id="IPR046668">
    <property type="entry name" value="DUF6538"/>
</dbReference>
<keyword evidence="2 4" id="KW-0238">DNA-binding</keyword>
<evidence type="ECO:0000256" key="4">
    <source>
        <dbReference type="PROSITE-ProRule" id="PRU01248"/>
    </source>
</evidence>
<dbReference type="InterPro" id="IPR010998">
    <property type="entry name" value="Integrase_recombinase_N"/>
</dbReference>
<dbReference type="OrthoDB" id="7222937at2"/>
<dbReference type="SUPFAM" id="SSF56349">
    <property type="entry name" value="DNA breaking-rejoining enzymes"/>
    <property type="match status" value="1"/>
</dbReference>
<evidence type="ECO:0000259" key="5">
    <source>
        <dbReference type="PROSITE" id="PS51898"/>
    </source>
</evidence>
<gene>
    <name evidence="7" type="ORF">DL237_10075</name>
</gene>
<proteinExistence type="predicted"/>
<evidence type="ECO:0000259" key="6">
    <source>
        <dbReference type="PROSITE" id="PS51900"/>
    </source>
</evidence>
<dbReference type="GO" id="GO:0015074">
    <property type="term" value="P:DNA integration"/>
    <property type="evidence" value="ECO:0007669"/>
    <property type="project" value="UniProtKB-KW"/>
</dbReference>
<evidence type="ECO:0000313" key="8">
    <source>
        <dbReference type="Proteomes" id="UP000265848"/>
    </source>
</evidence>
<keyword evidence="1" id="KW-0229">DNA integration</keyword>
<dbReference type="InterPro" id="IPR002104">
    <property type="entry name" value="Integrase_catalytic"/>
</dbReference>
<protein>
    <submittedName>
        <fullName evidence="7">Integrase</fullName>
    </submittedName>
</protein>
<organism evidence="7 8">
    <name type="scientific">Pseudooceanicola sediminis</name>
    <dbReference type="NCBI Taxonomy" id="2211117"/>
    <lineage>
        <taxon>Bacteria</taxon>
        <taxon>Pseudomonadati</taxon>
        <taxon>Pseudomonadota</taxon>
        <taxon>Alphaproteobacteria</taxon>
        <taxon>Rhodobacterales</taxon>
        <taxon>Paracoccaceae</taxon>
        <taxon>Pseudooceanicola</taxon>
    </lineage>
</organism>
<evidence type="ECO:0000313" key="7">
    <source>
        <dbReference type="EMBL" id="RII39059.1"/>
    </source>
</evidence>
<dbReference type="AlphaFoldDB" id="A0A399J3M2"/>
<reference evidence="7 8" key="1">
    <citation type="submission" date="2018-08" db="EMBL/GenBank/DDBJ databases">
        <title>Pseudooceanicola sediminis CY03 in the family Rhodobacteracea.</title>
        <authorList>
            <person name="Zhang Y.-J."/>
        </authorList>
    </citation>
    <scope>NUCLEOTIDE SEQUENCE [LARGE SCALE GENOMIC DNA]</scope>
    <source>
        <strain evidence="7 8">CY03</strain>
    </source>
</reference>
<dbReference type="Pfam" id="PF00589">
    <property type="entry name" value="Phage_integrase"/>
    <property type="match status" value="1"/>
</dbReference>
<evidence type="ECO:0000256" key="2">
    <source>
        <dbReference type="ARBA" id="ARBA00023125"/>
    </source>
</evidence>
<feature type="domain" description="Core-binding (CB)" evidence="6">
    <location>
        <begin position="129"/>
        <end position="221"/>
    </location>
</feature>
<dbReference type="GO" id="GO:0003677">
    <property type="term" value="F:DNA binding"/>
    <property type="evidence" value="ECO:0007669"/>
    <property type="project" value="UniProtKB-UniRule"/>
</dbReference>
<dbReference type="Gene3D" id="1.10.150.130">
    <property type="match status" value="1"/>
</dbReference>
<dbReference type="GO" id="GO:0006310">
    <property type="term" value="P:DNA recombination"/>
    <property type="evidence" value="ECO:0007669"/>
    <property type="project" value="UniProtKB-KW"/>
</dbReference>
<dbReference type="EMBL" id="QWJJ01000007">
    <property type="protein sequence ID" value="RII39059.1"/>
    <property type="molecule type" value="Genomic_DNA"/>
</dbReference>
<evidence type="ECO:0000256" key="1">
    <source>
        <dbReference type="ARBA" id="ARBA00022908"/>
    </source>
</evidence>
<dbReference type="PROSITE" id="PS51898">
    <property type="entry name" value="TYR_RECOMBINASE"/>
    <property type="match status" value="1"/>
</dbReference>
<accession>A0A399J3M2</accession>
<keyword evidence="3" id="KW-0233">DNA recombination</keyword>
<dbReference type="PROSITE" id="PS51900">
    <property type="entry name" value="CB"/>
    <property type="match status" value="1"/>
</dbReference>
<evidence type="ECO:0000256" key="3">
    <source>
        <dbReference type="ARBA" id="ARBA00023172"/>
    </source>
</evidence>
<dbReference type="Pfam" id="PF20172">
    <property type="entry name" value="DUF6538"/>
    <property type="match status" value="1"/>
</dbReference>
<dbReference type="InterPro" id="IPR044068">
    <property type="entry name" value="CB"/>
</dbReference>
<dbReference type="InterPro" id="IPR013762">
    <property type="entry name" value="Integrase-like_cat_sf"/>
</dbReference>
<keyword evidence="8" id="KW-1185">Reference proteome</keyword>
<feature type="domain" description="Tyr recombinase" evidence="5">
    <location>
        <begin position="244"/>
        <end position="414"/>
    </location>
</feature>